<dbReference type="GO" id="GO:0006508">
    <property type="term" value="P:proteolysis"/>
    <property type="evidence" value="ECO:0007669"/>
    <property type="project" value="UniProtKB-KW"/>
</dbReference>
<comment type="similarity">
    <text evidence="3">Belongs to the peptidase U32 family.</text>
</comment>
<dbReference type="STRING" id="1121284.SAMN05660493_02298"/>
<dbReference type="PANTHER" id="PTHR30217:SF6">
    <property type="entry name" value="TRNA HYDROXYLATION PROTEIN P"/>
    <property type="match status" value="1"/>
</dbReference>
<dbReference type="OrthoDB" id="9807498at2"/>
<dbReference type="AlphaFoldDB" id="A0A1U7PY04"/>
<dbReference type="InterPro" id="IPR001539">
    <property type="entry name" value="Peptidase_U32"/>
</dbReference>
<reference evidence="5" key="1">
    <citation type="submission" date="2016-10" db="EMBL/GenBank/DDBJ databases">
        <authorList>
            <person name="Varghese N."/>
            <person name="Submissions S."/>
        </authorList>
    </citation>
    <scope>NUCLEOTIDE SEQUENCE [LARGE SCALE GENOMIC DNA]</scope>
    <source>
        <strain evidence="5">DSM 19482</strain>
    </source>
</reference>
<dbReference type="Pfam" id="PF01136">
    <property type="entry name" value="Peptidase_U32"/>
    <property type="match status" value="1"/>
</dbReference>
<evidence type="ECO:0000313" key="5">
    <source>
        <dbReference type="Proteomes" id="UP000187261"/>
    </source>
</evidence>
<evidence type="ECO:0000256" key="2">
    <source>
        <dbReference type="ARBA" id="ARBA00022801"/>
    </source>
</evidence>
<name>A0A1U7PY04_9FLAO</name>
<keyword evidence="5" id="KW-1185">Reference proteome</keyword>
<keyword evidence="1 4" id="KW-0645">Protease</keyword>
<dbReference type="Proteomes" id="UP000187261">
    <property type="component" value="Unassembled WGS sequence"/>
</dbReference>
<dbReference type="InterPro" id="IPR051454">
    <property type="entry name" value="RNA/ubiquinone_mod_enzymes"/>
</dbReference>
<protein>
    <submittedName>
        <fullName evidence="4">Putative protease</fullName>
    </submittedName>
</protein>
<evidence type="ECO:0000313" key="4">
    <source>
        <dbReference type="EMBL" id="SIT97577.1"/>
    </source>
</evidence>
<dbReference type="PROSITE" id="PS01276">
    <property type="entry name" value="PEPTIDASE_U32"/>
    <property type="match status" value="1"/>
</dbReference>
<dbReference type="GO" id="GO:0008233">
    <property type="term" value="F:peptidase activity"/>
    <property type="evidence" value="ECO:0007669"/>
    <property type="project" value="UniProtKB-KW"/>
</dbReference>
<evidence type="ECO:0000256" key="3">
    <source>
        <dbReference type="ARBA" id="ARBA00038374"/>
    </source>
</evidence>
<dbReference type="PANTHER" id="PTHR30217">
    <property type="entry name" value="PEPTIDASE U32 FAMILY"/>
    <property type="match status" value="1"/>
</dbReference>
<gene>
    <name evidence="4" type="ORF">SAMN05660493_02298</name>
</gene>
<organism evidence="4 5">
    <name type="scientific">Epilithonimonas bovis DSM 19482</name>
    <dbReference type="NCBI Taxonomy" id="1121284"/>
    <lineage>
        <taxon>Bacteria</taxon>
        <taxon>Pseudomonadati</taxon>
        <taxon>Bacteroidota</taxon>
        <taxon>Flavobacteriia</taxon>
        <taxon>Flavobacteriales</taxon>
        <taxon>Weeksellaceae</taxon>
        <taxon>Chryseobacterium group</taxon>
        <taxon>Epilithonimonas</taxon>
    </lineage>
</organism>
<accession>A0A1U7PY04</accession>
<sequence length="414" mass="46154">MTNNGKIELMAPAGDFTAMQAALDNGADSIYFGVEQLNMRARASMNFTIDDLPEISRRCSEKGVRTYLTLNTIIYDHDLSIIKTLLYKAKAANLTAVIAMDQAVISYARQIGLEVHISTQINITNIETVKFYALFADTMVMSRELSITQIKKICDQIVKDDVRGPSGNLVEIEIFGHGALCMAVSGKCYLSLHSANSSANRGACKQNCRKKYTVIDQETGFEIELDNEYMMSPKDLCTIGFLDQIVDAGVKVLKIEGRGRAPEYVATVVKAYREAIDSIAEGTFSQEKVAEWMKQLETVYNRGFWSGYYLGQELGEWSHNSGSSATQKKVYIGKGRHFYPKSNVAEFLIEAYDLTVGDKVLIQGPTTGSQEMVIETMQVDEKPDSEKAIKSDVITFKTDFRVRPSDKLYKIVQA</sequence>
<proteinExistence type="inferred from homology"/>
<evidence type="ECO:0000256" key="1">
    <source>
        <dbReference type="ARBA" id="ARBA00022670"/>
    </source>
</evidence>
<dbReference type="RefSeq" id="WP_076783729.1">
    <property type="nucleotide sequence ID" value="NZ_FTPU01000026.1"/>
</dbReference>
<dbReference type="EMBL" id="FTPU01000026">
    <property type="protein sequence ID" value="SIT97577.1"/>
    <property type="molecule type" value="Genomic_DNA"/>
</dbReference>
<keyword evidence="2" id="KW-0378">Hydrolase</keyword>